<dbReference type="RefSeq" id="WP_209654839.1">
    <property type="nucleotide sequence ID" value="NZ_JAGJCB010000007.1"/>
</dbReference>
<dbReference type="InterPro" id="IPR052996">
    <property type="entry name" value="Carb_Metab_Mutarotase"/>
</dbReference>
<keyword evidence="2" id="KW-1185">Reference proteome</keyword>
<accession>A0ABS4BTU0</accession>
<reference evidence="1 2" key="1">
    <citation type="submission" date="2021-04" db="EMBL/GenBank/DDBJ databases">
        <title>Mariniflexile gromovii gen. nov., sp. nov., a gliding bacterium isolated from the sea urchin Strongylocentrotus intermedius.</title>
        <authorList>
            <person name="Ko S."/>
            <person name="Le V."/>
            <person name="Ahn C.-Y."/>
            <person name="Oh H.-M."/>
        </authorList>
    </citation>
    <scope>NUCLEOTIDE SEQUENCE [LARGE SCALE GENOMIC DNA]</scope>
    <source>
        <strain evidence="1 2">KCTC 12570</strain>
    </source>
</reference>
<dbReference type="Proteomes" id="UP000670776">
    <property type="component" value="Unassembled WGS sequence"/>
</dbReference>
<organism evidence="1 2">
    <name type="scientific">Mariniflexile gromovii</name>
    <dbReference type="NCBI Taxonomy" id="362523"/>
    <lineage>
        <taxon>Bacteria</taxon>
        <taxon>Pseudomonadati</taxon>
        <taxon>Bacteroidota</taxon>
        <taxon>Flavobacteriia</taxon>
        <taxon>Flavobacteriales</taxon>
        <taxon>Flavobacteriaceae</taxon>
        <taxon>Mariniflexile</taxon>
    </lineage>
</organism>
<evidence type="ECO:0000313" key="2">
    <source>
        <dbReference type="Proteomes" id="UP000670776"/>
    </source>
</evidence>
<protein>
    <submittedName>
        <fullName evidence="1">L-rhamnose mutarotase</fullName>
    </submittedName>
</protein>
<dbReference type="EMBL" id="JAGJCB010000007">
    <property type="protein sequence ID" value="MBP0903998.1"/>
    <property type="molecule type" value="Genomic_DNA"/>
</dbReference>
<comment type="caution">
    <text evidence="1">The sequence shown here is derived from an EMBL/GenBank/DDBJ whole genome shotgun (WGS) entry which is preliminary data.</text>
</comment>
<name>A0ABS4BTU0_9FLAO</name>
<evidence type="ECO:0000313" key="1">
    <source>
        <dbReference type="EMBL" id="MBP0903998.1"/>
    </source>
</evidence>
<dbReference type="InterPro" id="IPR011008">
    <property type="entry name" value="Dimeric_a/b-barrel"/>
</dbReference>
<dbReference type="InterPro" id="IPR008000">
    <property type="entry name" value="Rham/fucose_mutarotase"/>
</dbReference>
<dbReference type="PANTHER" id="PTHR43239:SF1">
    <property type="entry name" value="UPF0734 PROTEIN DDB_G0273871_DDB_G0273177"/>
    <property type="match status" value="1"/>
</dbReference>
<proteinExistence type="predicted"/>
<sequence length="109" mass="12988">MKRYCFALDLKNDQNLIDEYVSYHKNVWPEILKSIKDSGIIDAEIYLVQDRLFMIVEADDSFSLEKKGEMDSKNETVQKWETLMWNYQKALPNSKPGEKWKLMDCIFKL</sequence>
<dbReference type="PANTHER" id="PTHR43239">
    <property type="entry name" value="UPF0734 PROTEIN DDB_G0273871/DDB_G0273177"/>
    <property type="match status" value="1"/>
</dbReference>
<dbReference type="Pfam" id="PF05336">
    <property type="entry name" value="rhaM"/>
    <property type="match status" value="1"/>
</dbReference>
<dbReference type="Gene3D" id="3.30.70.100">
    <property type="match status" value="1"/>
</dbReference>
<dbReference type="SUPFAM" id="SSF54909">
    <property type="entry name" value="Dimeric alpha+beta barrel"/>
    <property type="match status" value="1"/>
</dbReference>
<gene>
    <name evidence="1" type="ORF">J8H85_09165</name>
</gene>